<comment type="caution">
    <text evidence="5">The sequence shown here is derived from an EMBL/GenBank/DDBJ whole genome shotgun (WGS) entry which is preliminary data.</text>
</comment>
<dbReference type="InterPro" id="IPR009057">
    <property type="entry name" value="Homeodomain-like_sf"/>
</dbReference>
<dbReference type="InterPro" id="IPR014710">
    <property type="entry name" value="RmlC-like_jellyroll"/>
</dbReference>
<dbReference type="RefSeq" id="WP_270880703.1">
    <property type="nucleotide sequence ID" value="NZ_JAQFVF010000035.1"/>
</dbReference>
<keyword evidence="1" id="KW-0805">Transcription regulation</keyword>
<sequence>MDLTQSSHILYPIQLVYDKAPVPGWEDVRQTLDVHSLYWIVSGEGFFQADGERYEVGEGVMAYLKPGLKLNMKSAQERPLHIKMILFHAIRVDFEPQQCLQSALMDDLSLPFLQLLPREQVPLMNERIKLIAQYWSPARPASHPDIQYELASLIMQLSRLSAPLDRYEEACTSIRRWIDIHYGTDLRIEQLADSFGISSVHLRKWFLKELGLSPKAYLNRIRNEQAKKYLALTAEPLKAIADACGFADEQHFGKMFRQWNQTSPGAYRRMSMQGNRNGQ</sequence>
<keyword evidence="2" id="KW-0238">DNA-binding</keyword>
<evidence type="ECO:0000256" key="1">
    <source>
        <dbReference type="ARBA" id="ARBA00023015"/>
    </source>
</evidence>
<dbReference type="SUPFAM" id="SSF46689">
    <property type="entry name" value="Homeodomain-like"/>
    <property type="match status" value="2"/>
</dbReference>
<dbReference type="InterPro" id="IPR003313">
    <property type="entry name" value="AraC-bd"/>
</dbReference>
<dbReference type="PROSITE" id="PS01124">
    <property type="entry name" value="HTH_ARAC_FAMILY_2"/>
    <property type="match status" value="1"/>
</dbReference>
<dbReference type="InterPro" id="IPR037923">
    <property type="entry name" value="HTH-like"/>
</dbReference>
<dbReference type="PANTHER" id="PTHR43280:SF2">
    <property type="entry name" value="HTH-TYPE TRANSCRIPTIONAL REGULATOR EXSA"/>
    <property type="match status" value="1"/>
</dbReference>
<gene>
    <name evidence="5" type="ORF">ACFPOG_17550</name>
</gene>
<evidence type="ECO:0000256" key="2">
    <source>
        <dbReference type="ARBA" id="ARBA00023125"/>
    </source>
</evidence>
<evidence type="ECO:0000313" key="6">
    <source>
        <dbReference type="Proteomes" id="UP001596044"/>
    </source>
</evidence>
<dbReference type="SUPFAM" id="SSF51215">
    <property type="entry name" value="Regulatory protein AraC"/>
    <property type="match status" value="1"/>
</dbReference>
<feature type="domain" description="HTH araC/xylS-type" evidence="4">
    <location>
        <begin position="172"/>
        <end position="270"/>
    </location>
</feature>
<dbReference type="EMBL" id="JBHSMJ010000024">
    <property type="protein sequence ID" value="MFC5450058.1"/>
    <property type="molecule type" value="Genomic_DNA"/>
</dbReference>
<evidence type="ECO:0000256" key="3">
    <source>
        <dbReference type="ARBA" id="ARBA00023163"/>
    </source>
</evidence>
<name>A0ABW0K9L6_9BACL</name>
<keyword evidence="6" id="KW-1185">Reference proteome</keyword>
<dbReference type="Gene3D" id="1.10.10.60">
    <property type="entry name" value="Homeodomain-like"/>
    <property type="match status" value="2"/>
</dbReference>
<proteinExistence type="predicted"/>
<evidence type="ECO:0000313" key="5">
    <source>
        <dbReference type="EMBL" id="MFC5450058.1"/>
    </source>
</evidence>
<protein>
    <submittedName>
        <fullName evidence="5">AraC family transcriptional regulator</fullName>
    </submittedName>
</protein>
<dbReference type="Pfam" id="PF12833">
    <property type="entry name" value="HTH_18"/>
    <property type="match status" value="1"/>
</dbReference>
<reference evidence="6" key="1">
    <citation type="journal article" date="2019" name="Int. J. Syst. Evol. Microbiol.">
        <title>The Global Catalogue of Microorganisms (GCM) 10K type strain sequencing project: providing services to taxonomists for standard genome sequencing and annotation.</title>
        <authorList>
            <consortium name="The Broad Institute Genomics Platform"/>
            <consortium name="The Broad Institute Genome Sequencing Center for Infectious Disease"/>
            <person name="Wu L."/>
            <person name="Ma J."/>
        </authorList>
    </citation>
    <scope>NUCLEOTIDE SEQUENCE [LARGE SCALE GENOMIC DNA]</scope>
    <source>
        <strain evidence="6">KACC 11904</strain>
    </source>
</reference>
<dbReference type="Gene3D" id="2.60.120.10">
    <property type="entry name" value="Jelly Rolls"/>
    <property type="match status" value="1"/>
</dbReference>
<dbReference type="InterPro" id="IPR018060">
    <property type="entry name" value="HTH_AraC"/>
</dbReference>
<organism evidence="5 6">
    <name type="scientific">Paenibacillus aestuarii</name>
    <dbReference type="NCBI Taxonomy" id="516965"/>
    <lineage>
        <taxon>Bacteria</taxon>
        <taxon>Bacillati</taxon>
        <taxon>Bacillota</taxon>
        <taxon>Bacilli</taxon>
        <taxon>Bacillales</taxon>
        <taxon>Paenibacillaceae</taxon>
        <taxon>Paenibacillus</taxon>
    </lineage>
</organism>
<evidence type="ECO:0000259" key="4">
    <source>
        <dbReference type="PROSITE" id="PS01124"/>
    </source>
</evidence>
<dbReference type="Proteomes" id="UP001596044">
    <property type="component" value="Unassembled WGS sequence"/>
</dbReference>
<dbReference type="PANTHER" id="PTHR43280">
    <property type="entry name" value="ARAC-FAMILY TRANSCRIPTIONAL REGULATOR"/>
    <property type="match status" value="1"/>
</dbReference>
<keyword evidence="3" id="KW-0804">Transcription</keyword>
<dbReference type="SMART" id="SM00342">
    <property type="entry name" value="HTH_ARAC"/>
    <property type="match status" value="1"/>
</dbReference>
<accession>A0ABW0K9L6</accession>
<dbReference type="Pfam" id="PF02311">
    <property type="entry name" value="AraC_binding"/>
    <property type="match status" value="1"/>
</dbReference>